<protein>
    <submittedName>
        <fullName evidence="1">Uncharacterized protein</fullName>
    </submittedName>
</protein>
<proteinExistence type="predicted"/>
<dbReference type="EMBL" id="CP138327">
    <property type="protein sequence ID" value="WXT99826.1"/>
    <property type="molecule type" value="Genomic_DNA"/>
</dbReference>
<dbReference type="AlphaFoldDB" id="A0AAU6PFQ8"/>
<accession>A0AAU6PFQ8</accession>
<organism evidence="1">
    <name type="scientific">Catillopecten margaritatus gill symbiont</name>
    <dbReference type="NCBI Taxonomy" id="3083288"/>
    <lineage>
        <taxon>Bacteria</taxon>
        <taxon>Pseudomonadati</taxon>
        <taxon>Pseudomonadota</taxon>
        <taxon>Gammaproteobacteria</taxon>
        <taxon>sulfur-oxidizing symbionts</taxon>
    </lineage>
</organism>
<name>A0AAU6PFQ8_9GAMM</name>
<sequence length="40" mass="4443">MKYLVLAITLTVFTGSYFVLKTMYEGGNSKGAERIVITLN</sequence>
<reference evidence="1" key="1">
    <citation type="submission" date="2023-10" db="EMBL/GenBank/DDBJ databases">
        <title>The first scallop-associated chemosynthetic bacterial symbiont.</title>
        <authorList>
            <person name="Lin Y.-T."/>
            <person name="Sun J."/>
            <person name="Ip J.C.-H."/>
            <person name="He X."/>
            <person name="Gao Z.-M."/>
            <person name="Perez M."/>
            <person name="Xu T."/>
            <person name="Qian P.-Y."/>
            <person name="Qiu J.-W."/>
        </authorList>
    </citation>
    <scope>NUCLEOTIDE SEQUENCE</scope>
    <source>
        <strain evidence="1">Gill1</strain>
    </source>
</reference>
<gene>
    <name evidence="1" type="ORF">Ctma_0530</name>
</gene>
<evidence type="ECO:0000313" key="1">
    <source>
        <dbReference type="EMBL" id="WXT99826.1"/>
    </source>
</evidence>